<dbReference type="Gene3D" id="3.30.300.20">
    <property type="match status" value="1"/>
</dbReference>
<feature type="region of interest" description="G3" evidence="7">
    <location>
        <begin position="61"/>
        <end position="64"/>
    </location>
</feature>
<dbReference type="InterPro" id="IPR027417">
    <property type="entry name" value="P-loop_NTPase"/>
</dbReference>
<dbReference type="GO" id="GO:0005829">
    <property type="term" value="C:cytosol"/>
    <property type="evidence" value="ECO:0007669"/>
    <property type="project" value="TreeGrafter"/>
</dbReference>
<evidence type="ECO:0000256" key="4">
    <source>
        <dbReference type="ARBA" id="ARBA00022884"/>
    </source>
</evidence>
<feature type="region of interest" description="G2" evidence="7">
    <location>
        <begin position="40"/>
        <end position="44"/>
    </location>
</feature>
<dbReference type="GO" id="GO:0000028">
    <property type="term" value="P:ribosomal small subunit assembly"/>
    <property type="evidence" value="ECO:0007669"/>
    <property type="project" value="TreeGrafter"/>
</dbReference>
<feature type="domain" description="KH type-2" evidence="9">
    <location>
        <begin position="194"/>
        <end position="278"/>
    </location>
</feature>
<dbReference type="PANTHER" id="PTHR42698:SF1">
    <property type="entry name" value="GTPASE ERA, MITOCHONDRIAL"/>
    <property type="match status" value="1"/>
</dbReference>
<dbReference type="NCBIfam" id="NF000908">
    <property type="entry name" value="PRK00089.1"/>
    <property type="match status" value="1"/>
</dbReference>
<reference evidence="11 12" key="1">
    <citation type="submission" date="2016-07" db="EMBL/GenBank/DDBJ databases">
        <title>Detection of Helicobacter winghamensis from caecal content of red fox (Vulpes vulpes).</title>
        <authorList>
            <person name="Zanoni R.G."/>
            <person name="Florio D."/>
            <person name="Caffara M."/>
            <person name="Renzi M."/>
            <person name="Parisi A."/>
            <person name="Pasquali F."/>
            <person name="Manfreda G."/>
        </authorList>
    </citation>
    <scope>NUCLEOTIDE SEQUENCE [LARGE SCALE GENOMIC DNA]</scope>
    <source>
        <strain evidence="11 12">295_13</strain>
    </source>
</reference>
<dbReference type="RefSeq" id="WP_006802788.1">
    <property type="nucleotide sequence ID" value="NZ_CABKOI010000020.1"/>
</dbReference>
<dbReference type="PROSITE" id="PS50823">
    <property type="entry name" value="KH_TYPE_2"/>
    <property type="match status" value="1"/>
</dbReference>
<dbReference type="InterPro" id="IPR015946">
    <property type="entry name" value="KH_dom-like_a/b"/>
</dbReference>
<dbReference type="STRING" id="556267.HWAG_01092"/>
<keyword evidence="12" id="KW-1185">Reference proteome</keyword>
<dbReference type="GO" id="GO:0043024">
    <property type="term" value="F:ribosomal small subunit binding"/>
    <property type="evidence" value="ECO:0007669"/>
    <property type="project" value="TreeGrafter"/>
</dbReference>
<comment type="subunit">
    <text evidence="6">Monomer.</text>
</comment>
<dbReference type="PROSITE" id="PS51713">
    <property type="entry name" value="G_ERA"/>
    <property type="match status" value="1"/>
</dbReference>
<dbReference type="InterPro" id="IPR004044">
    <property type="entry name" value="KH_dom_type_2"/>
</dbReference>
<evidence type="ECO:0000256" key="1">
    <source>
        <dbReference type="ARBA" id="ARBA00007921"/>
    </source>
</evidence>
<dbReference type="InterPro" id="IPR005225">
    <property type="entry name" value="Small_GTP-bd"/>
</dbReference>
<dbReference type="SUPFAM" id="SSF54814">
    <property type="entry name" value="Prokaryotic type KH domain (KH-domain type II)"/>
    <property type="match status" value="1"/>
</dbReference>
<name>A0A2N3PJU4_9HELI</name>
<dbReference type="GO" id="GO:0003924">
    <property type="term" value="F:GTPase activity"/>
    <property type="evidence" value="ECO:0007669"/>
    <property type="project" value="UniProtKB-UniRule"/>
</dbReference>
<keyword evidence="6" id="KW-1003">Cell membrane</keyword>
<evidence type="ECO:0000313" key="12">
    <source>
        <dbReference type="Proteomes" id="UP000233350"/>
    </source>
</evidence>
<evidence type="ECO:0000259" key="9">
    <source>
        <dbReference type="PROSITE" id="PS50823"/>
    </source>
</evidence>
<dbReference type="Proteomes" id="UP000233350">
    <property type="component" value="Unassembled WGS sequence"/>
</dbReference>
<accession>A0A2N3PJU4</accession>
<dbReference type="GO" id="GO:0070181">
    <property type="term" value="F:small ribosomal subunit rRNA binding"/>
    <property type="evidence" value="ECO:0007669"/>
    <property type="project" value="UniProtKB-UniRule"/>
</dbReference>
<keyword evidence="3 6" id="KW-0547">Nucleotide-binding</keyword>
<comment type="function">
    <text evidence="6">An essential GTPase that binds both GDP and GTP, with rapid nucleotide exchange. Plays a role in 16S rRNA processing and 30S ribosomal subunit biogenesis and possibly also in cell cycle regulation and energy metabolism.</text>
</comment>
<dbReference type="InterPro" id="IPR030388">
    <property type="entry name" value="G_ERA_dom"/>
</dbReference>
<organism evidence="11 12">
    <name type="scientific">Helicobacter winghamensis</name>
    <dbReference type="NCBI Taxonomy" id="157268"/>
    <lineage>
        <taxon>Bacteria</taxon>
        <taxon>Pseudomonadati</taxon>
        <taxon>Campylobacterota</taxon>
        <taxon>Epsilonproteobacteria</taxon>
        <taxon>Campylobacterales</taxon>
        <taxon>Helicobacteraceae</taxon>
        <taxon>Helicobacter</taxon>
    </lineage>
</organism>
<evidence type="ECO:0000256" key="3">
    <source>
        <dbReference type="ARBA" id="ARBA00022741"/>
    </source>
</evidence>
<feature type="binding site" evidence="6">
    <location>
        <begin position="61"/>
        <end position="65"/>
    </location>
    <ligand>
        <name>GTP</name>
        <dbReference type="ChEBI" id="CHEBI:37565"/>
    </ligand>
</feature>
<dbReference type="PANTHER" id="PTHR42698">
    <property type="entry name" value="GTPASE ERA"/>
    <property type="match status" value="1"/>
</dbReference>
<evidence type="ECO:0000256" key="6">
    <source>
        <dbReference type="HAMAP-Rule" id="MF_00367"/>
    </source>
</evidence>
<feature type="region of interest" description="G5" evidence="7">
    <location>
        <begin position="150"/>
        <end position="152"/>
    </location>
</feature>
<dbReference type="EMBL" id="MBPK01000022">
    <property type="protein sequence ID" value="PKT81455.1"/>
    <property type="molecule type" value="Genomic_DNA"/>
</dbReference>
<evidence type="ECO:0000256" key="2">
    <source>
        <dbReference type="ARBA" id="ARBA00020484"/>
    </source>
</evidence>
<keyword evidence="4 6" id="KW-0694">RNA-binding</keyword>
<keyword evidence="6" id="KW-0699">rRNA-binding</keyword>
<feature type="binding site" evidence="6">
    <location>
        <begin position="14"/>
        <end position="21"/>
    </location>
    <ligand>
        <name>GTP</name>
        <dbReference type="ChEBI" id="CHEBI:37565"/>
    </ligand>
</feature>
<feature type="binding site" evidence="6">
    <location>
        <begin position="120"/>
        <end position="123"/>
    </location>
    <ligand>
        <name>GTP</name>
        <dbReference type="ChEBI" id="CHEBI:37565"/>
    </ligand>
</feature>
<dbReference type="Gene3D" id="3.40.50.300">
    <property type="entry name" value="P-loop containing nucleotide triphosphate hydrolases"/>
    <property type="match status" value="1"/>
</dbReference>
<comment type="similarity">
    <text evidence="1 6 7 8">Belongs to the TRAFAC class TrmE-Era-EngA-EngB-Septin-like GTPase superfamily. Era GTPase family.</text>
</comment>
<dbReference type="CDD" id="cd22534">
    <property type="entry name" value="KH-II_Era"/>
    <property type="match status" value="1"/>
</dbReference>
<evidence type="ECO:0000256" key="8">
    <source>
        <dbReference type="RuleBase" id="RU003761"/>
    </source>
</evidence>
<gene>
    <name evidence="6" type="primary">era</name>
    <name evidence="11" type="ORF">BCM31_07275</name>
</gene>
<evidence type="ECO:0000259" key="10">
    <source>
        <dbReference type="PROSITE" id="PS51713"/>
    </source>
</evidence>
<dbReference type="NCBIfam" id="TIGR00231">
    <property type="entry name" value="small_GTP"/>
    <property type="match status" value="1"/>
</dbReference>
<dbReference type="NCBIfam" id="TIGR00436">
    <property type="entry name" value="era"/>
    <property type="match status" value="1"/>
</dbReference>
<dbReference type="InterPro" id="IPR005662">
    <property type="entry name" value="GTPase_Era-like"/>
</dbReference>
<comment type="subcellular location">
    <subcellularLocation>
        <location evidence="6">Cytoplasm</location>
    </subcellularLocation>
    <subcellularLocation>
        <location evidence="6">Cell membrane</location>
        <topology evidence="6">Peripheral membrane protein</topology>
    </subcellularLocation>
</comment>
<dbReference type="SUPFAM" id="SSF52540">
    <property type="entry name" value="P-loop containing nucleoside triphosphate hydrolases"/>
    <property type="match status" value="1"/>
</dbReference>
<proteinExistence type="inferred from homology"/>
<dbReference type="AlphaFoldDB" id="A0A2N3PJU4"/>
<dbReference type="OrthoDB" id="9805918at2"/>
<keyword evidence="6" id="KW-0690">Ribosome biogenesis</keyword>
<dbReference type="InterPro" id="IPR006073">
    <property type="entry name" value="GTP-bd"/>
</dbReference>
<keyword evidence="5 6" id="KW-0342">GTP-binding</keyword>
<feature type="region of interest" description="G4" evidence="7">
    <location>
        <begin position="120"/>
        <end position="123"/>
    </location>
</feature>
<evidence type="ECO:0000256" key="5">
    <source>
        <dbReference type="ARBA" id="ARBA00023134"/>
    </source>
</evidence>
<dbReference type="GO" id="GO:0005525">
    <property type="term" value="F:GTP binding"/>
    <property type="evidence" value="ECO:0007669"/>
    <property type="project" value="UniProtKB-UniRule"/>
</dbReference>
<comment type="caution">
    <text evidence="11">The sequence shown here is derived from an EMBL/GenBank/DDBJ whole genome shotgun (WGS) entry which is preliminary data.</text>
</comment>
<dbReference type="Pfam" id="PF07650">
    <property type="entry name" value="KH_2"/>
    <property type="match status" value="1"/>
</dbReference>
<feature type="domain" description="Era-type G" evidence="10">
    <location>
        <begin position="6"/>
        <end position="171"/>
    </location>
</feature>
<feature type="region of interest" description="G1" evidence="7">
    <location>
        <begin position="14"/>
        <end position="21"/>
    </location>
</feature>
<evidence type="ECO:0000256" key="7">
    <source>
        <dbReference type="PROSITE-ProRule" id="PRU01050"/>
    </source>
</evidence>
<keyword evidence="6" id="KW-0963">Cytoplasm</keyword>
<evidence type="ECO:0000313" key="11">
    <source>
        <dbReference type="EMBL" id="PKT81455.1"/>
    </source>
</evidence>
<keyword evidence="6" id="KW-0472">Membrane</keyword>
<dbReference type="CDD" id="cd04163">
    <property type="entry name" value="Era"/>
    <property type="match status" value="1"/>
</dbReference>
<dbReference type="InterPro" id="IPR009019">
    <property type="entry name" value="KH_sf_prok-type"/>
</dbReference>
<dbReference type="GO" id="GO:0005886">
    <property type="term" value="C:plasma membrane"/>
    <property type="evidence" value="ECO:0007669"/>
    <property type="project" value="UniProtKB-SubCell"/>
</dbReference>
<dbReference type="HAMAP" id="MF_00367">
    <property type="entry name" value="GTPase_Era"/>
    <property type="match status" value="1"/>
</dbReference>
<dbReference type="Pfam" id="PF01926">
    <property type="entry name" value="MMR_HSR1"/>
    <property type="match status" value="1"/>
</dbReference>
<dbReference type="GeneID" id="97290349"/>
<sequence length="296" mass="33829">MEENTKAGFVAVLGRPNAGKSTFLNTLLGEKLTLVSHKANATRKRMHLVLMEGETQIVFVDTPGIHKQEKLLNQYMLKEALQALQDCDVLLFLAPASDKISYYKEFLEMAKDKKHLLLLTKIDSVSKEVLFETMRQYEKFKDCYEALIPISIKDLGSLKRVVEVLAKLMPQSPYYYNPEILSPNTTKEIVKELIREAVFENLSDELPYESDVQITLYKEKPNVHYIKATIIVHKESQKGMVIGKGGATLKRIGKEARASIESFVCQKVFLDLFVKVVPGWSKERESLKRMGYNFED</sequence>
<protein>
    <recommendedName>
        <fullName evidence="2 6">GTPase Era</fullName>
    </recommendedName>
</protein>